<dbReference type="EMBL" id="JH000298">
    <property type="protein sequence ID" value="EGW02359.1"/>
    <property type="molecule type" value="Genomic_DNA"/>
</dbReference>
<evidence type="ECO:0000313" key="1">
    <source>
        <dbReference type="EMBL" id="EGW02359.1"/>
    </source>
</evidence>
<name>G3HDM2_CRIGR</name>
<accession>G3HDM2</accession>
<dbReference type="InParanoid" id="G3HDM2"/>
<protein>
    <submittedName>
        <fullName evidence="1">Uncharacterized protein</fullName>
    </submittedName>
</protein>
<reference evidence="2" key="1">
    <citation type="journal article" date="2011" name="Nat. Biotechnol.">
        <title>The genomic sequence of the Chinese hamster ovary (CHO)-K1 cell line.</title>
        <authorList>
            <person name="Xu X."/>
            <person name="Nagarajan H."/>
            <person name="Lewis N.E."/>
            <person name="Pan S."/>
            <person name="Cai Z."/>
            <person name="Liu X."/>
            <person name="Chen W."/>
            <person name="Xie M."/>
            <person name="Wang W."/>
            <person name="Hammond S."/>
            <person name="Andersen M.R."/>
            <person name="Neff N."/>
            <person name="Passarelli B."/>
            <person name="Koh W."/>
            <person name="Fan H.C."/>
            <person name="Wang J."/>
            <person name="Gui Y."/>
            <person name="Lee K.H."/>
            <person name="Betenbaugh M.J."/>
            <person name="Quake S.R."/>
            <person name="Famili I."/>
            <person name="Palsson B.O."/>
            <person name="Wang J."/>
        </authorList>
    </citation>
    <scope>NUCLEOTIDE SEQUENCE [LARGE SCALE GENOMIC DNA]</scope>
    <source>
        <strain evidence="2">CHO K1 cell line</strain>
    </source>
</reference>
<dbReference type="Proteomes" id="UP000001075">
    <property type="component" value="Unassembled WGS sequence"/>
</dbReference>
<evidence type="ECO:0000313" key="2">
    <source>
        <dbReference type="Proteomes" id="UP000001075"/>
    </source>
</evidence>
<organism evidence="1 2">
    <name type="scientific">Cricetulus griseus</name>
    <name type="common">Chinese hamster</name>
    <name type="synonym">Cricetulus barabensis griseus</name>
    <dbReference type="NCBI Taxonomy" id="10029"/>
    <lineage>
        <taxon>Eukaryota</taxon>
        <taxon>Metazoa</taxon>
        <taxon>Chordata</taxon>
        <taxon>Craniata</taxon>
        <taxon>Vertebrata</taxon>
        <taxon>Euteleostomi</taxon>
        <taxon>Mammalia</taxon>
        <taxon>Eutheria</taxon>
        <taxon>Euarchontoglires</taxon>
        <taxon>Glires</taxon>
        <taxon>Rodentia</taxon>
        <taxon>Myomorpha</taxon>
        <taxon>Muroidea</taxon>
        <taxon>Cricetidae</taxon>
        <taxon>Cricetinae</taxon>
        <taxon>Cricetulus</taxon>
    </lineage>
</organism>
<sequence length="79" mass="8739">MDLSKRNSVLPNGMELGLSYCQHGPGSYGMSTQFNTNWKVTHNGSQSLMQMGILQRNIPLSTTFPFLPQACSPVTLLKH</sequence>
<proteinExistence type="predicted"/>
<dbReference type="AlphaFoldDB" id="G3HDM2"/>
<gene>
    <name evidence="1" type="ORF">I79_008607</name>
</gene>